<accession>A0A915I9M6</accession>
<name>A0A915I9M6_ROMCU</name>
<proteinExistence type="predicted"/>
<sequence>MLQKRFIKTIPDEGLFFNNDFKVDDLLALFFFSKNLSKPNGCQFLDGEIEASWALAPAFFDVADGGFFRRCRSKLWSAAAVECADS</sequence>
<keyword evidence="1" id="KW-1185">Reference proteome</keyword>
<organism evidence="1 2">
    <name type="scientific">Romanomermis culicivorax</name>
    <name type="common">Nematode worm</name>
    <dbReference type="NCBI Taxonomy" id="13658"/>
    <lineage>
        <taxon>Eukaryota</taxon>
        <taxon>Metazoa</taxon>
        <taxon>Ecdysozoa</taxon>
        <taxon>Nematoda</taxon>
        <taxon>Enoplea</taxon>
        <taxon>Dorylaimia</taxon>
        <taxon>Mermithida</taxon>
        <taxon>Mermithoidea</taxon>
        <taxon>Mermithidae</taxon>
        <taxon>Romanomermis</taxon>
    </lineage>
</organism>
<evidence type="ECO:0000313" key="2">
    <source>
        <dbReference type="WBParaSite" id="nRc.2.0.1.t10468-RA"/>
    </source>
</evidence>
<dbReference type="AlphaFoldDB" id="A0A915I9M6"/>
<protein>
    <submittedName>
        <fullName evidence="2">Uncharacterized protein</fullName>
    </submittedName>
</protein>
<dbReference type="WBParaSite" id="nRc.2.0.1.t10468-RA">
    <property type="protein sequence ID" value="nRc.2.0.1.t10468-RA"/>
    <property type="gene ID" value="nRc.2.0.1.g10468"/>
</dbReference>
<evidence type="ECO:0000313" key="1">
    <source>
        <dbReference type="Proteomes" id="UP000887565"/>
    </source>
</evidence>
<reference evidence="2" key="1">
    <citation type="submission" date="2022-11" db="UniProtKB">
        <authorList>
            <consortium name="WormBaseParasite"/>
        </authorList>
    </citation>
    <scope>IDENTIFICATION</scope>
</reference>
<dbReference type="Proteomes" id="UP000887565">
    <property type="component" value="Unplaced"/>
</dbReference>